<feature type="chain" id="PRO_5041687108" description="Secreted protein" evidence="1">
    <location>
        <begin position="18"/>
        <end position="181"/>
    </location>
</feature>
<reference evidence="2" key="1">
    <citation type="submission" date="2023-07" db="EMBL/GenBank/DDBJ databases">
        <title>draft genome sequence of fig (Ficus carica).</title>
        <authorList>
            <person name="Takahashi T."/>
            <person name="Nishimura K."/>
        </authorList>
    </citation>
    <scope>NUCLEOTIDE SEQUENCE</scope>
</reference>
<comment type="caution">
    <text evidence="2">The sequence shown here is derived from an EMBL/GenBank/DDBJ whole genome shotgun (WGS) entry which is preliminary data.</text>
</comment>
<feature type="signal peptide" evidence="1">
    <location>
        <begin position="1"/>
        <end position="17"/>
    </location>
</feature>
<dbReference type="AlphaFoldDB" id="A0AA88E686"/>
<evidence type="ECO:0008006" key="4">
    <source>
        <dbReference type="Google" id="ProtNLM"/>
    </source>
</evidence>
<name>A0AA88E686_FICCA</name>
<evidence type="ECO:0000313" key="3">
    <source>
        <dbReference type="Proteomes" id="UP001187192"/>
    </source>
</evidence>
<accession>A0AA88E686</accession>
<dbReference type="EMBL" id="BTGU01000402">
    <property type="protein sequence ID" value="GMN67075.1"/>
    <property type="molecule type" value="Genomic_DNA"/>
</dbReference>
<sequence>MLPNFGVIVLVIRFVRGVSRTPRAISSNPGVEVMALCFCDEKRCSICASNVLISSDIKLLIISSTFIICGGTGPSGGGGRSGVERRVGVVHLLESDPCAGCLCCARLSFPIDVYPGVGGLCVDSHQLVLENLVLCADAFHLALLAAGFPVKVPPDVHVRPPFCSMNLRCRIDKGLTMGAKL</sequence>
<evidence type="ECO:0000313" key="2">
    <source>
        <dbReference type="EMBL" id="GMN67075.1"/>
    </source>
</evidence>
<protein>
    <recommendedName>
        <fullName evidence="4">Secreted protein</fullName>
    </recommendedName>
</protein>
<organism evidence="2 3">
    <name type="scientific">Ficus carica</name>
    <name type="common">Common fig</name>
    <dbReference type="NCBI Taxonomy" id="3494"/>
    <lineage>
        <taxon>Eukaryota</taxon>
        <taxon>Viridiplantae</taxon>
        <taxon>Streptophyta</taxon>
        <taxon>Embryophyta</taxon>
        <taxon>Tracheophyta</taxon>
        <taxon>Spermatophyta</taxon>
        <taxon>Magnoliopsida</taxon>
        <taxon>eudicotyledons</taxon>
        <taxon>Gunneridae</taxon>
        <taxon>Pentapetalae</taxon>
        <taxon>rosids</taxon>
        <taxon>fabids</taxon>
        <taxon>Rosales</taxon>
        <taxon>Moraceae</taxon>
        <taxon>Ficeae</taxon>
        <taxon>Ficus</taxon>
    </lineage>
</organism>
<evidence type="ECO:0000256" key="1">
    <source>
        <dbReference type="SAM" id="SignalP"/>
    </source>
</evidence>
<dbReference type="Proteomes" id="UP001187192">
    <property type="component" value="Unassembled WGS sequence"/>
</dbReference>
<proteinExistence type="predicted"/>
<gene>
    <name evidence="2" type="ORF">TIFTF001_036139</name>
</gene>
<keyword evidence="3" id="KW-1185">Reference proteome</keyword>
<keyword evidence="1" id="KW-0732">Signal</keyword>